<dbReference type="GO" id="GO:0015074">
    <property type="term" value="P:DNA integration"/>
    <property type="evidence" value="ECO:0007669"/>
    <property type="project" value="UniProtKB-KW"/>
</dbReference>
<dbReference type="GO" id="GO:0003677">
    <property type="term" value="F:DNA binding"/>
    <property type="evidence" value="ECO:0007669"/>
    <property type="project" value="UniProtKB-UniRule"/>
</dbReference>
<dbReference type="OrthoDB" id="9795573at2"/>
<dbReference type="InterPro" id="IPR010998">
    <property type="entry name" value="Integrase_recombinase_N"/>
</dbReference>
<dbReference type="Pfam" id="PF22022">
    <property type="entry name" value="Phage_int_M"/>
    <property type="match status" value="1"/>
</dbReference>
<dbReference type="Gene3D" id="1.10.150.130">
    <property type="match status" value="1"/>
</dbReference>
<keyword evidence="3 5" id="KW-0238">DNA-binding</keyword>
<dbReference type="InterPro" id="IPR011010">
    <property type="entry name" value="DNA_brk_join_enz"/>
</dbReference>
<keyword evidence="2" id="KW-0229">DNA integration</keyword>
<dbReference type="Proteomes" id="UP000241074">
    <property type="component" value="Chromosome"/>
</dbReference>
<organism evidence="8 9">
    <name type="scientific">Ahniella affigens</name>
    <dbReference type="NCBI Taxonomy" id="2021234"/>
    <lineage>
        <taxon>Bacteria</taxon>
        <taxon>Pseudomonadati</taxon>
        <taxon>Pseudomonadota</taxon>
        <taxon>Gammaproteobacteria</taxon>
        <taxon>Lysobacterales</taxon>
        <taxon>Rhodanobacteraceae</taxon>
        <taxon>Ahniella</taxon>
    </lineage>
</organism>
<dbReference type="InterPro" id="IPR044068">
    <property type="entry name" value="CB"/>
</dbReference>
<dbReference type="InterPro" id="IPR025166">
    <property type="entry name" value="Integrase_DNA_bind_dom"/>
</dbReference>
<dbReference type="CDD" id="cd00801">
    <property type="entry name" value="INT_P4_C"/>
    <property type="match status" value="1"/>
</dbReference>
<dbReference type="EMBL" id="CP027860">
    <property type="protein sequence ID" value="AVP96448.1"/>
    <property type="molecule type" value="Genomic_DNA"/>
</dbReference>
<feature type="domain" description="Core-binding (CB)" evidence="7">
    <location>
        <begin position="100"/>
        <end position="181"/>
    </location>
</feature>
<evidence type="ECO:0000256" key="5">
    <source>
        <dbReference type="PROSITE-ProRule" id="PRU01248"/>
    </source>
</evidence>
<dbReference type="RefSeq" id="WP_106890377.1">
    <property type="nucleotide sequence ID" value="NZ_CP027860.1"/>
</dbReference>
<feature type="domain" description="Tyr recombinase" evidence="6">
    <location>
        <begin position="205"/>
        <end position="383"/>
    </location>
</feature>
<protein>
    <submittedName>
        <fullName evidence="8">Integrase</fullName>
    </submittedName>
</protein>
<evidence type="ECO:0000256" key="2">
    <source>
        <dbReference type="ARBA" id="ARBA00022908"/>
    </source>
</evidence>
<dbReference type="InterPro" id="IPR053876">
    <property type="entry name" value="Phage_int_M"/>
</dbReference>
<dbReference type="Pfam" id="PF00589">
    <property type="entry name" value="Phage_integrase"/>
    <property type="match status" value="1"/>
</dbReference>
<gene>
    <name evidence="8" type="ORF">C7S18_04215</name>
</gene>
<keyword evidence="9" id="KW-1185">Reference proteome</keyword>
<dbReference type="Gene3D" id="1.10.443.10">
    <property type="entry name" value="Intergrase catalytic core"/>
    <property type="match status" value="1"/>
</dbReference>
<evidence type="ECO:0000259" key="7">
    <source>
        <dbReference type="PROSITE" id="PS51900"/>
    </source>
</evidence>
<dbReference type="GO" id="GO:0006310">
    <property type="term" value="P:DNA recombination"/>
    <property type="evidence" value="ECO:0007669"/>
    <property type="project" value="UniProtKB-KW"/>
</dbReference>
<dbReference type="KEGG" id="xba:C7S18_04215"/>
<dbReference type="AlphaFoldDB" id="A0A2P1PNM6"/>
<dbReference type="SUPFAM" id="SSF56349">
    <property type="entry name" value="DNA breaking-rejoining enzymes"/>
    <property type="match status" value="1"/>
</dbReference>
<dbReference type="PANTHER" id="PTHR30629">
    <property type="entry name" value="PROPHAGE INTEGRASE"/>
    <property type="match status" value="1"/>
</dbReference>
<evidence type="ECO:0000313" key="9">
    <source>
        <dbReference type="Proteomes" id="UP000241074"/>
    </source>
</evidence>
<comment type="similarity">
    <text evidence="1">Belongs to the 'phage' integrase family.</text>
</comment>
<keyword evidence="4" id="KW-0233">DNA recombination</keyword>
<dbReference type="InterPro" id="IPR038488">
    <property type="entry name" value="Integrase_DNA-bd_sf"/>
</dbReference>
<evidence type="ECO:0000259" key="6">
    <source>
        <dbReference type="PROSITE" id="PS51898"/>
    </source>
</evidence>
<evidence type="ECO:0000256" key="1">
    <source>
        <dbReference type="ARBA" id="ARBA00008857"/>
    </source>
</evidence>
<reference evidence="8 9" key="2">
    <citation type="submission" date="2018-03" db="EMBL/GenBank/DDBJ databases">
        <authorList>
            <person name="Keele B.F."/>
        </authorList>
    </citation>
    <scope>NUCLEOTIDE SEQUENCE [LARGE SCALE GENOMIC DNA]</scope>
    <source>
        <strain evidence="8 9">D13</strain>
    </source>
</reference>
<dbReference type="InterPro" id="IPR050808">
    <property type="entry name" value="Phage_Integrase"/>
</dbReference>
<evidence type="ECO:0000256" key="3">
    <source>
        <dbReference type="ARBA" id="ARBA00023125"/>
    </source>
</evidence>
<proteinExistence type="inferred from homology"/>
<sequence>MLRKINQLNAKELNSLAAGKKYQDGGGLYLLVKESGSKLWRMKYRVSGKEQLLSFGTYPEVSLAEARRRRDDARTMLRDGKDPAAIKRSAKQAAKVASENSFKAVATSWLEKQKAKMAPATYERAHAVLANDLLPWLGSRPIGEITAPELLGVLKRIEGRGARESAHRAKQRAGQIFRYAIGHGLAERDPSADLRGALAPVVSTPRAAITDPTEISALLRALDGYQGQFATRCALRLAPLLFVRPGELRAMQWAEIDFQAATWRIPAARMKMREAHIVPLATQALAILRELHPLTGTGMYCFPSLQSSGRPMSENTINAALRRLGYDKETMSGHGFRALASTRLNEMGWAPDLIERQLAHAERNKVRAVYNRAQYLTERARMMQAWADYLEALKSSDGRNVIPMHRNASS</sequence>
<dbReference type="PROSITE" id="PS51900">
    <property type="entry name" value="CB"/>
    <property type="match status" value="1"/>
</dbReference>
<dbReference type="Gene3D" id="3.30.160.390">
    <property type="entry name" value="Integrase, DNA-binding domain"/>
    <property type="match status" value="1"/>
</dbReference>
<name>A0A2P1PNM6_9GAMM</name>
<dbReference type="PANTHER" id="PTHR30629:SF2">
    <property type="entry name" value="PROPHAGE INTEGRASE INTS-RELATED"/>
    <property type="match status" value="1"/>
</dbReference>
<dbReference type="InterPro" id="IPR013762">
    <property type="entry name" value="Integrase-like_cat_sf"/>
</dbReference>
<dbReference type="PROSITE" id="PS51898">
    <property type="entry name" value="TYR_RECOMBINASE"/>
    <property type="match status" value="1"/>
</dbReference>
<evidence type="ECO:0000256" key="4">
    <source>
        <dbReference type="ARBA" id="ARBA00023172"/>
    </source>
</evidence>
<reference evidence="8 9" key="1">
    <citation type="submission" date="2018-03" db="EMBL/GenBank/DDBJ databases">
        <title>Ahniella affigens gen. nov., sp. nov., a gammaproteobacterium isolated from sandy soil near a stream.</title>
        <authorList>
            <person name="Ko Y."/>
            <person name="Kim J.-H."/>
        </authorList>
    </citation>
    <scope>NUCLEOTIDE SEQUENCE [LARGE SCALE GENOMIC DNA]</scope>
    <source>
        <strain evidence="8 9">D13</strain>
    </source>
</reference>
<evidence type="ECO:0000313" key="8">
    <source>
        <dbReference type="EMBL" id="AVP96448.1"/>
    </source>
</evidence>
<dbReference type="InterPro" id="IPR002104">
    <property type="entry name" value="Integrase_catalytic"/>
</dbReference>
<dbReference type="Pfam" id="PF13356">
    <property type="entry name" value="Arm-DNA-bind_3"/>
    <property type="match status" value="1"/>
</dbReference>
<accession>A0A2P1PNM6</accession>